<dbReference type="CDD" id="cd01846">
    <property type="entry name" value="fatty_acyltransferase_like"/>
    <property type="match status" value="1"/>
</dbReference>
<dbReference type="Gene3D" id="3.40.50.1110">
    <property type="entry name" value="SGNH hydrolase"/>
    <property type="match status" value="1"/>
</dbReference>
<dbReference type="SMART" id="SM00869">
    <property type="entry name" value="Autotransporter"/>
    <property type="match status" value="1"/>
</dbReference>
<protein>
    <submittedName>
        <fullName evidence="4">Autotransporter domain-containing protein</fullName>
    </submittedName>
</protein>
<dbReference type="SUPFAM" id="SSF103515">
    <property type="entry name" value="Autotransporter"/>
    <property type="match status" value="1"/>
</dbReference>
<dbReference type="InterPro" id="IPR001087">
    <property type="entry name" value="GDSL"/>
</dbReference>
<dbReference type="Pfam" id="PF00657">
    <property type="entry name" value="Lipase_GDSL"/>
    <property type="match status" value="1"/>
</dbReference>
<keyword evidence="1" id="KW-0378">Hydrolase</keyword>
<dbReference type="PANTHER" id="PTHR45648:SF22">
    <property type="entry name" value="GDSL LIPASE_ACYLHYDROLASE FAMILY PROTEIN (AFU_ORTHOLOGUE AFUA_4G14700)"/>
    <property type="match status" value="1"/>
</dbReference>
<keyword evidence="2" id="KW-0732">Signal</keyword>
<evidence type="ECO:0000256" key="1">
    <source>
        <dbReference type="ARBA" id="ARBA00022801"/>
    </source>
</evidence>
<feature type="signal peptide" evidence="2">
    <location>
        <begin position="1"/>
        <end position="27"/>
    </location>
</feature>
<feature type="domain" description="Autotransporter" evidence="3">
    <location>
        <begin position="332"/>
        <end position="601"/>
    </location>
</feature>
<sequence>MSRNQHGTALAVLAAAATLAVASGASAQTYNRLVVFGDSLSDNGNLSAATGGAAPGPAYYQGRFSSGPTFVELLGFTLGRQTAGSPVTGSIDYAYGGSRTDAVATPGPGMRTQLQAYTAAGGRFGATDLVSILGGANNIFQALPAAGASANPTGSISPVANAAAADINFITNSVAAAGAGTILVTNLPKLSLTPQFRGTAAAPLADFAVTTFNGALLTSLTATAAANPNSNIIVMDLFKIGDTIAGNPGAFGITNVTNACYNGVTVCTDPGYFYFDGVHPTALGHRIISQLATDYLYYGDLGAQSAVMGETGFRHREDSLDEGSASLSGREEWHEGTSIVMGGTYDQTDSDARGVVGEAKSTGYGVRAAVENGWNNSWKVGLAGSYRNADIDGARFTTTVDTLAFDVYAGWRSGGSFVNLSAGAAHDDYDTKRLTMVAPIVHTGSTEGVSKGARIQGGMWFDMGGLAISPRVAATWVSSHVSGFYEEGPAAQYDYQGRTVEDVSAEFVVRAEGEAGGFGFFAEGGYRDSLADNSDEVGVGIQGNPAKVLYREVEEPFGGQVLASAGLEGDWGPVKVEVGYHGRFGQEATSHMGAITLTLPLQ</sequence>
<dbReference type="Pfam" id="PF03797">
    <property type="entry name" value="Autotransporter"/>
    <property type="match status" value="1"/>
</dbReference>
<dbReference type="InterPro" id="IPR036514">
    <property type="entry name" value="SGNH_hydro_sf"/>
</dbReference>
<dbReference type="RefSeq" id="WP_207932304.1">
    <property type="nucleotide sequence ID" value="NZ_CP062222.1"/>
</dbReference>
<dbReference type="PANTHER" id="PTHR45648">
    <property type="entry name" value="GDSL LIPASE/ACYLHYDROLASE FAMILY PROTEIN (AFU_ORTHOLOGUE AFUA_4G14700)"/>
    <property type="match status" value="1"/>
</dbReference>
<dbReference type="AlphaFoldDB" id="A0A975GWU6"/>
<accession>A0A975GWU6</accession>
<dbReference type="Gene3D" id="2.40.128.130">
    <property type="entry name" value="Autotransporter beta-domain"/>
    <property type="match status" value="1"/>
</dbReference>
<dbReference type="Proteomes" id="UP000663918">
    <property type="component" value="Chromosome"/>
</dbReference>
<feature type="chain" id="PRO_5037447385" evidence="2">
    <location>
        <begin position="28"/>
        <end position="602"/>
    </location>
</feature>
<evidence type="ECO:0000256" key="2">
    <source>
        <dbReference type="SAM" id="SignalP"/>
    </source>
</evidence>
<keyword evidence="5" id="KW-1185">Reference proteome</keyword>
<dbReference type="InterPro" id="IPR005546">
    <property type="entry name" value="Autotransporte_beta"/>
</dbReference>
<evidence type="ECO:0000313" key="5">
    <source>
        <dbReference type="Proteomes" id="UP000663918"/>
    </source>
</evidence>
<dbReference type="KEGG" id="bgoe:IFJ75_09380"/>
<gene>
    <name evidence="4" type="ORF">IFJ75_09380</name>
</gene>
<dbReference type="PROSITE" id="PS51208">
    <property type="entry name" value="AUTOTRANSPORTER"/>
    <property type="match status" value="1"/>
</dbReference>
<evidence type="ECO:0000259" key="3">
    <source>
        <dbReference type="PROSITE" id="PS51208"/>
    </source>
</evidence>
<dbReference type="InterPro" id="IPR036709">
    <property type="entry name" value="Autotransporte_beta_dom_sf"/>
</dbReference>
<evidence type="ECO:0000313" key="4">
    <source>
        <dbReference type="EMBL" id="QTC93026.1"/>
    </source>
</evidence>
<dbReference type="GO" id="GO:0016788">
    <property type="term" value="F:hydrolase activity, acting on ester bonds"/>
    <property type="evidence" value="ECO:0007669"/>
    <property type="project" value="InterPro"/>
</dbReference>
<dbReference type="EMBL" id="CP062222">
    <property type="protein sequence ID" value="QTC93026.1"/>
    <property type="molecule type" value="Genomic_DNA"/>
</dbReference>
<dbReference type="InterPro" id="IPR051058">
    <property type="entry name" value="GDSL_Est/Lipase"/>
</dbReference>
<organism evidence="4 5">
    <name type="scientific">Brevundimonas goettingensis</name>
    <dbReference type="NCBI Taxonomy" id="2774190"/>
    <lineage>
        <taxon>Bacteria</taxon>
        <taxon>Pseudomonadati</taxon>
        <taxon>Pseudomonadota</taxon>
        <taxon>Alphaproteobacteria</taxon>
        <taxon>Caulobacterales</taxon>
        <taxon>Caulobacteraceae</taxon>
        <taxon>Brevundimonas</taxon>
    </lineage>
</organism>
<reference evidence="4" key="1">
    <citation type="submission" date="2020-09" db="EMBL/GenBank/DDBJ databases">
        <title>Brevundimonas sp. LVF2 isolated from a puddle in Goettingen, Germany.</title>
        <authorList>
            <person name="Friedrich I."/>
            <person name="Klassen A."/>
            <person name="Hannes N."/>
            <person name="Schneider D."/>
            <person name="Hertel R."/>
            <person name="Daniel R."/>
        </authorList>
    </citation>
    <scope>NUCLEOTIDE SEQUENCE</scope>
    <source>
        <strain evidence="4">LVF2</strain>
    </source>
</reference>
<proteinExistence type="predicted"/>
<name>A0A975GWU6_9CAUL</name>
<dbReference type="SUPFAM" id="SSF52266">
    <property type="entry name" value="SGNH hydrolase"/>
    <property type="match status" value="1"/>
</dbReference>